<gene>
    <name evidence="5" type="ORF">SCHPADRAFT_903549</name>
</gene>
<dbReference type="PANTHER" id="PTHR13475">
    <property type="entry name" value="NEUGRIN"/>
    <property type="match status" value="1"/>
</dbReference>
<dbReference type="Proteomes" id="UP000053477">
    <property type="component" value="Unassembled WGS sequence"/>
</dbReference>
<dbReference type="InterPro" id="IPR010487">
    <property type="entry name" value="NGRN/Rrg9"/>
</dbReference>
<dbReference type="EMBL" id="KQ085948">
    <property type="protein sequence ID" value="KLO14107.1"/>
    <property type="molecule type" value="Genomic_DNA"/>
</dbReference>
<reference evidence="5 6" key="1">
    <citation type="submission" date="2015-04" db="EMBL/GenBank/DDBJ databases">
        <title>Complete genome sequence of Schizopora paradoxa KUC8140, a cosmopolitan wood degrader in East Asia.</title>
        <authorList>
            <consortium name="DOE Joint Genome Institute"/>
            <person name="Min B."/>
            <person name="Park H."/>
            <person name="Jang Y."/>
            <person name="Kim J.-J."/>
            <person name="Kim K.H."/>
            <person name="Pangilinan J."/>
            <person name="Lipzen A."/>
            <person name="Riley R."/>
            <person name="Grigoriev I.V."/>
            <person name="Spatafora J.W."/>
            <person name="Choi I.-G."/>
        </authorList>
    </citation>
    <scope>NUCLEOTIDE SEQUENCE [LARGE SCALE GENOMIC DNA]</scope>
    <source>
        <strain evidence="5 6">KUC8140</strain>
    </source>
</reference>
<organism evidence="5 6">
    <name type="scientific">Schizopora paradoxa</name>
    <dbReference type="NCBI Taxonomy" id="27342"/>
    <lineage>
        <taxon>Eukaryota</taxon>
        <taxon>Fungi</taxon>
        <taxon>Dikarya</taxon>
        <taxon>Basidiomycota</taxon>
        <taxon>Agaricomycotina</taxon>
        <taxon>Agaricomycetes</taxon>
        <taxon>Hymenochaetales</taxon>
        <taxon>Schizoporaceae</taxon>
        <taxon>Schizopora</taxon>
    </lineage>
</organism>
<keyword evidence="6" id="KW-1185">Reference proteome</keyword>
<feature type="region of interest" description="Disordered" evidence="4">
    <location>
        <begin position="92"/>
        <end position="120"/>
    </location>
</feature>
<dbReference type="OrthoDB" id="5578174at2759"/>
<dbReference type="AlphaFoldDB" id="A0A0H2RR79"/>
<evidence type="ECO:0000313" key="6">
    <source>
        <dbReference type="Proteomes" id="UP000053477"/>
    </source>
</evidence>
<dbReference type="PANTHER" id="PTHR13475:SF3">
    <property type="entry name" value="NEUGRIN"/>
    <property type="match status" value="1"/>
</dbReference>
<dbReference type="FunCoup" id="A0A0H2RR79">
    <property type="interactions" value="171"/>
</dbReference>
<dbReference type="STRING" id="27342.A0A0H2RR79"/>
<dbReference type="Pfam" id="PF06413">
    <property type="entry name" value="Neugrin"/>
    <property type="match status" value="1"/>
</dbReference>
<evidence type="ECO:0000256" key="4">
    <source>
        <dbReference type="SAM" id="MobiDB-lite"/>
    </source>
</evidence>
<sequence>MRERFPEGWNPPRKISRDAMEGLRSLHAHDPETFSTPVLAEKFQISPEAVRRILRSKWMPKREERGKLLEKERRRKQEYIAKSIERERGELAERFKEKEETTEERPPSGRWQKDDRLTLR</sequence>
<comment type="similarity">
    <text evidence="2">Belongs to the RRG9 family.</text>
</comment>
<comment type="function">
    <text evidence="1">Required for respiratory activity and maintenance and expression of the mitochondrial genome.</text>
</comment>
<evidence type="ECO:0000313" key="5">
    <source>
        <dbReference type="EMBL" id="KLO14107.1"/>
    </source>
</evidence>
<proteinExistence type="inferred from homology"/>
<protein>
    <recommendedName>
        <fullName evidence="3">Required for respiratory growth protein 9, mitochondrial</fullName>
    </recommendedName>
</protein>
<accession>A0A0H2RR79</accession>
<evidence type="ECO:0000256" key="2">
    <source>
        <dbReference type="ARBA" id="ARBA00010895"/>
    </source>
</evidence>
<evidence type="ECO:0000256" key="1">
    <source>
        <dbReference type="ARBA" id="ARBA00003548"/>
    </source>
</evidence>
<name>A0A0H2RR79_9AGAM</name>
<dbReference type="InParanoid" id="A0A0H2RR79"/>
<dbReference type="GO" id="GO:0005634">
    <property type="term" value="C:nucleus"/>
    <property type="evidence" value="ECO:0007669"/>
    <property type="project" value="TreeGrafter"/>
</dbReference>
<evidence type="ECO:0000256" key="3">
    <source>
        <dbReference type="ARBA" id="ARBA00013566"/>
    </source>
</evidence>